<evidence type="ECO:0000313" key="2">
    <source>
        <dbReference type="Proteomes" id="UP000887458"/>
    </source>
</evidence>
<accession>A0ABQ8J2G6</accession>
<gene>
    <name evidence="1" type="ORF">DERP_014775</name>
</gene>
<dbReference type="EMBL" id="NJHN03000087">
    <property type="protein sequence ID" value="KAH9416724.1"/>
    <property type="molecule type" value="Genomic_DNA"/>
</dbReference>
<name>A0ABQ8J2G6_DERPT</name>
<reference evidence="1 2" key="1">
    <citation type="journal article" date="2018" name="J. Allergy Clin. Immunol.">
        <title>High-quality assembly of Dermatophagoides pteronyssinus genome and transcriptome reveals a wide range of novel allergens.</title>
        <authorList>
            <person name="Liu X.Y."/>
            <person name="Yang K.Y."/>
            <person name="Wang M.Q."/>
            <person name="Kwok J.S."/>
            <person name="Zeng X."/>
            <person name="Yang Z."/>
            <person name="Xiao X.J."/>
            <person name="Lau C.P."/>
            <person name="Li Y."/>
            <person name="Huang Z.M."/>
            <person name="Ba J.G."/>
            <person name="Yim A.K."/>
            <person name="Ouyang C.Y."/>
            <person name="Ngai S.M."/>
            <person name="Chan T.F."/>
            <person name="Leung E.L."/>
            <person name="Liu L."/>
            <person name="Liu Z.G."/>
            <person name="Tsui S.K."/>
        </authorList>
    </citation>
    <scope>NUCLEOTIDE SEQUENCE [LARGE SCALE GENOMIC DNA]</scope>
    <source>
        <strain evidence="1">Derp</strain>
    </source>
</reference>
<comment type="caution">
    <text evidence="1">The sequence shown here is derived from an EMBL/GenBank/DDBJ whole genome shotgun (WGS) entry which is preliminary data.</text>
</comment>
<protein>
    <submittedName>
        <fullName evidence="1">Uncharacterized protein</fullName>
    </submittedName>
</protein>
<reference evidence="1 2" key="2">
    <citation type="journal article" date="2022" name="Mol. Biol. Evol.">
        <title>Comparative Genomics Reveals Insights into the Divergent Evolution of Astigmatic Mites and Household Pest Adaptations.</title>
        <authorList>
            <person name="Xiong Q."/>
            <person name="Wan A.T."/>
            <person name="Liu X."/>
            <person name="Fung C.S."/>
            <person name="Xiao X."/>
            <person name="Malainual N."/>
            <person name="Hou J."/>
            <person name="Wang L."/>
            <person name="Wang M."/>
            <person name="Yang K.Y."/>
            <person name="Cui Y."/>
            <person name="Leung E.L."/>
            <person name="Nong W."/>
            <person name="Shin S.K."/>
            <person name="Au S.W."/>
            <person name="Jeong K.Y."/>
            <person name="Chew F.T."/>
            <person name="Hui J.H."/>
            <person name="Leung T.F."/>
            <person name="Tungtrongchitr A."/>
            <person name="Zhong N."/>
            <person name="Liu Z."/>
            <person name="Tsui S.K."/>
        </authorList>
    </citation>
    <scope>NUCLEOTIDE SEQUENCE [LARGE SCALE GENOMIC DNA]</scope>
    <source>
        <strain evidence="1">Derp</strain>
    </source>
</reference>
<sequence>MYPLDHADSTSQFDLRIGDEVGNNDDFNWLANHTNNRNAEWRSSPLPPVRIHIERARSVPNVHEYSGNVSYNDARSMSYSDIYSYQRTQSFQDCGIFFNVSIPDIMQQFGDYSDSDFYPQFLLAANSKKQLAIRIRYPMILIDYNTPILTKMN</sequence>
<dbReference type="Proteomes" id="UP000887458">
    <property type="component" value="Unassembled WGS sequence"/>
</dbReference>
<keyword evidence="2" id="KW-1185">Reference proteome</keyword>
<organism evidence="1 2">
    <name type="scientific">Dermatophagoides pteronyssinus</name>
    <name type="common">European house dust mite</name>
    <dbReference type="NCBI Taxonomy" id="6956"/>
    <lineage>
        <taxon>Eukaryota</taxon>
        <taxon>Metazoa</taxon>
        <taxon>Ecdysozoa</taxon>
        <taxon>Arthropoda</taxon>
        <taxon>Chelicerata</taxon>
        <taxon>Arachnida</taxon>
        <taxon>Acari</taxon>
        <taxon>Acariformes</taxon>
        <taxon>Sarcoptiformes</taxon>
        <taxon>Astigmata</taxon>
        <taxon>Psoroptidia</taxon>
        <taxon>Analgoidea</taxon>
        <taxon>Pyroglyphidae</taxon>
        <taxon>Dermatophagoidinae</taxon>
        <taxon>Dermatophagoides</taxon>
    </lineage>
</organism>
<proteinExistence type="predicted"/>
<evidence type="ECO:0000313" key="1">
    <source>
        <dbReference type="EMBL" id="KAH9416724.1"/>
    </source>
</evidence>